<dbReference type="SMART" id="SM01118">
    <property type="entry name" value="CYTH"/>
    <property type="match status" value="1"/>
</dbReference>
<organism evidence="2 3">
    <name type="scientific">Neiella holothuriorum</name>
    <dbReference type="NCBI Taxonomy" id="2870530"/>
    <lineage>
        <taxon>Bacteria</taxon>
        <taxon>Pseudomonadati</taxon>
        <taxon>Pseudomonadota</taxon>
        <taxon>Gammaproteobacteria</taxon>
        <taxon>Alteromonadales</taxon>
        <taxon>Echinimonadaceae</taxon>
        <taxon>Neiella</taxon>
    </lineage>
</organism>
<keyword evidence="3" id="KW-1185">Reference proteome</keyword>
<dbReference type="InterPro" id="IPR033469">
    <property type="entry name" value="CYTH-like_dom_sf"/>
</dbReference>
<dbReference type="SUPFAM" id="SSF55154">
    <property type="entry name" value="CYTH-like phosphatases"/>
    <property type="match status" value="1"/>
</dbReference>
<dbReference type="PROSITE" id="PS51707">
    <property type="entry name" value="CYTH"/>
    <property type="match status" value="1"/>
</dbReference>
<dbReference type="Proteomes" id="UP001166251">
    <property type="component" value="Unassembled WGS sequence"/>
</dbReference>
<evidence type="ECO:0000259" key="1">
    <source>
        <dbReference type="PROSITE" id="PS51707"/>
    </source>
</evidence>
<dbReference type="InterPro" id="IPR012042">
    <property type="entry name" value="NeuTTM/CthTTM-like"/>
</dbReference>
<feature type="domain" description="CYTH" evidence="1">
    <location>
        <begin position="4"/>
        <end position="151"/>
    </location>
</feature>
<evidence type="ECO:0000313" key="3">
    <source>
        <dbReference type="Proteomes" id="UP001166251"/>
    </source>
</evidence>
<dbReference type="CDD" id="cd07761">
    <property type="entry name" value="CYTH-like_CthTTM-like"/>
    <property type="match status" value="1"/>
</dbReference>
<accession>A0ABS7EDB4</accession>
<dbReference type="PANTHER" id="PTHR40114">
    <property type="entry name" value="SLR0698 PROTEIN"/>
    <property type="match status" value="1"/>
</dbReference>
<proteinExistence type="predicted"/>
<dbReference type="RefSeq" id="WP_220102924.1">
    <property type="nucleotide sequence ID" value="NZ_JAHZSS010000003.1"/>
</dbReference>
<dbReference type="Gene3D" id="2.40.320.10">
    <property type="entry name" value="Hypothetical Protein Pfu-838710-001"/>
    <property type="match status" value="1"/>
</dbReference>
<name>A0ABS7EDB4_9GAMM</name>
<dbReference type="EMBL" id="JAHZSS010000003">
    <property type="protein sequence ID" value="MBW8190245.1"/>
    <property type="molecule type" value="Genomic_DNA"/>
</dbReference>
<protein>
    <submittedName>
        <fullName evidence="2">CYTH domain-containing protein</fullName>
    </submittedName>
</protein>
<dbReference type="InterPro" id="IPR023577">
    <property type="entry name" value="CYTH_domain"/>
</dbReference>
<reference evidence="2" key="1">
    <citation type="submission" date="2021-07" db="EMBL/GenBank/DDBJ databases">
        <title>Neiella marina sp. nov., isolated from the intestinal content of sea cucumber Apostichopus japonicus.</title>
        <authorList>
            <person name="Bai X."/>
        </authorList>
    </citation>
    <scope>NUCLEOTIDE SEQUENCE</scope>
    <source>
        <strain evidence="2">126</strain>
    </source>
</reference>
<dbReference type="PIRSF" id="PIRSF016487">
    <property type="entry name" value="CYTH_UCP016487"/>
    <property type="match status" value="1"/>
</dbReference>
<dbReference type="Pfam" id="PF01928">
    <property type="entry name" value="CYTH"/>
    <property type="match status" value="1"/>
</dbReference>
<comment type="caution">
    <text evidence="2">The sequence shown here is derived from an EMBL/GenBank/DDBJ whole genome shotgun (WGS) entry which is preliminary data.</text>
</comment>
<gene>
    <name evidence="2" type="ORF">K0504_04275</name>
</gene>
<dbReference type="PANTHER" id="PTHR40114:SF1">
    <property type="entry name" value="SLR0698 PROTEIN"/>
    <property type="match status" value="1"/>
</dbReference>
<evidence type="ECO:0000313" key="2">
    <source>
        <dbReference type="EMBL" id="MBW8190245.1"/>
    </source>
</evidence>
<sequence>MSQQQEVERKFLVKELPDLANADQTSIRQGYLTQPDDSVEVRIRQKGSKYFMTLKSGEGLVRNENEMTISEQQFVQLWPNTIGQRVEKTRWKGKLDNNLCFELDVFEGALAPLRLVEVEFESVEQTDDFEVPTWFGQDVTHIKGYKNKALATDGIPLIA</sequence>